<evidence type="ECO:0000256" key="2">
    <source>
        <dbReference type="ARBA" id="ARBA00022840"/>
    </source>
</evidence>
<keyword evidence="1 3" id="KW-0547">Nucleotide-binding</keyword>
<feature type="domain" description="Citrate lyase ligase C-terminal" evidence="4">
    <location>
        <begin position="138"/>
        <end position="317"/>
    </location>
</feature>
<dbReference type="NCBIfam" id="TIGR00125">
    <property type="entry name" value="cyt_tran_rel"/>
    <property type="match status" value="1"/>
</dbReference>
<comment type="function">
    <text evidence="3">Acetylation of prosthetic group (2-(5''-phosphoribosyl)-3'-dephosphocoenzyme-A) of the gamma subunit of citrate lyase.</text>
</comment>
<organism evidence="5 6">
    <name type="scientific">Peptoniphilus equinus</name>
    <dbReference type="NCBI Taxonomy" id="3016343"/>
    <lineage>
        <taxon>Bacteria</taxon>
        <taxon>Bacillati</taxon>
        <taxon>Bacillota</taxon>
        <taxon>Tissierellia</taxon>
        <taxon>Tissierellales</taxon>
        <taxon>Peptoniphilaceae</taxon>
        <taxon>Peptoniphilus</taxon>
    </lineage>
</organism>
<keyword evidence="6" id="KW-1185">Reference proteome</keyword>
<dbReference type="Proteomes" id="UP001210339">
    <property type="component" value="Chromosome"/>
</dbReference>
<gene>
    <name evidence="5" type="primary">citC</name>
    <name evidence="5" type="ORF">O6R05_06600</name>
</gene>
<dbReference type="EMBL" id="CP115667">
    <property type="protein sequence ID" value="WBW49665.1"/>
    <property type="molecule type" value="Genomic_DNA"/>
</dbReference>
<dbReference type="InterPro" id="IPR016181">
    <property type="entry name" value="Acyl_CoA_acyltransferase"/>
</dbReference>
<name>A0ABY7QTR4_9FIRM</name>
<dbReference type="SMART" id="SM00764">
    <property type="entry name" value="Citrate_ly_lig"/>
    <property type="match status" value="1"/>
</dbReference>
<evidence type="ECO:0000313" key="5">
    <source>
        <dbReference type="EMBL" id="WBW49665.1"/>
    </source>
</evidence>
<reference evidence="5 6" key="1">
    <citation type="submission" date="2023-01" db="EMBL/GenBank/DDBJ databases">
        <authorList>
            <person name="Lee S.H."/>
            <person name="Jung H.S."/>
            <person name="Yun J.U."/>
        </authorList>
    </citation>
    <scope>NUCLEOTIDE SEQUENCE [LARGE SCALE GENOMIC DNA]</scope>
    <source>
        <strain evidence="5 6">CBA3646</strain>
    </source>
</reference>
<dbReference type="GO" id="GO:0008771">
    <property type="term" value="F:[citrate (pro-3S)-lyase] ligase activity"/>
    <property type="evidence" value="ECO:0007669"/>
    <property type="project" value="UniProtKB-EC"/>
</dbReference>
<dbReference type="NCBIfam" id="TIGR00124">
    <property type="entry name" value="cit_ly_ligase"/>
    <property type="match status" value="1"/>
</dbReference>
<evidence type="ECO:0000256" key="3">
    <source>
        <dbReference type="PIRNR" id="PIRNR005751"/>
    </source>
</evidence>
<keyword evidence="3 5" id="KW-0436">Ligase</keyword>
<evidence type="ECO:0000313" key="6">
    <source>
        <dbReference type="Proteomes" id="UP001210339"/>
    </source>
</evidence>
<dbReference type="SUPFAM" id="SSF52374">
    <property type="entry name" value="Nucleotidylyl transferase"/>
    <property type="match status" value="1"/>
</dbReference>
<dbReference type="InterPro" id="IPR013166">
    <property type="entry name" value="Citrate_lyase_ligase_C"/>
</dbReference>
<evidence type="ECO:0000256" key="1">
    <source>
        <dbReference type="ARBA" id="ARBA00022741"/>
    </source>
</evidence>
<comment type="catalytic activity">
    <reaction evidence="3">
        <text>holo-[citrate lyase ACP] + acetate + ATP = acetyl-[citrate lyase ACP] + AMP + diphosphate</text>
        <dbReference type="Rhea" id="RHEA:23788"/>
        <dbReference type="Rhea" id="RHEA-COMP:10158"/>
        <dbReference type="Rhea" id="RHEA-COMP:13710"/>
        <dbReference type="ChEBI" id="CHEBI:30089"/>
        <dbReference type="ChEBI" id="CHEBI:30616"/>
        <dbReference type="ChEBI" id="CHEBI:33019"/>
        <dbReference type="ChEBI" id="CHEBI:82683"/>
        <dbReference type="ChEBI" id="CHEBI:137976"/>
        <dbReference type="ChEBI" id="CHEBI:456215"/>
        <dbReference type="EC" id="6.2.1.22"/>
    </reaction>
</comment>
<sequence length="340" mass="37882">MNRLWIDKVTWDYDQWAALLAESGLKPEVLLDETYGIFEGETLIATGSFYKNIIKCFAIKEAFKGGAVFNEMISFLLDRLENYSAVFVYTKPESEASFRHLGFGKIEGNTHVSFMERPATGFKHYVEGLKAHRKNVVSGAIVMNANPFTLGHRYLVEQALETVDHLHIFVLSEDTSQFSAAERMDMVRAGTGDLPVTVHPTDSYMVSSATFPGYFLKDDVDALAVQGELDAAIFQNHIATALNITYRFVGDEPYSQTTALYNDAMTRVFTPPLQLVVIPRLASDGKAISASTVRRLVAEGQWEEASKLIPPTTSDYLKHHALQSVARLQQDPNKGSKKSL</sequence>
<dbReference type="PANTHER" id="PTHR40599">
    <property type="entry name" value="[CITRATE [PRO-3S]-LYASE] LIGASE"/>
    <property type="match status" value="1"/>
</dbReference>
<dbReference type="EC" id="6.2.1.22" evidence="3"/>
<dbReference type="RefSeq" id="WP_271191196.1">
    <property type="nucleotide sequence ID" value="NZ_CP115667.1"/>
</dbReference>
<dbReference type="InterPro" id="IPR004821">
    <property type="entry name" value="Cyt_trans-like"/>
</dbReference>
<protein>
    <recommendedName>
        <fullName evidence="3">[Citrate [pro-3S]-lyase] ligase</fullName>
        <ecNumber evidence="3">6.2.1.22</ecNumber>
    </recommendedName>
</protein>
<accession>A0ABY7QTR4</accession>
<dbReference type="PIRSF" id="PIRSF005751">
    <property type="entry name" value="Acet_citr_lig"/>
    <property type="match status" value="1"/>
</dbReference>
<dbReference type="Pfam" id="PF08218">
    <property type="entry name" value="Citrate_ly_lig"/>
    <property type="match status" value="1"/>
</dbReference>
<proteinExistence type="predicted"/>
<dbReference type="SUPFAM" id="SSF55729">
    <property type="entry name" value="Acyl-CoA N-acyltransferases (Nat)"/>
    <property type="match status" value="1"/>
</dbReference>
<dbReference type="InterPro" id="IPR005216">
    <property type="entry name" value="Citrate_lyase_ligase"/>
</dbReference>
<dbReference type="PANTHER" id="PTHR40599:SF1">
    <property type="entry name" value="[CITRATE [PRO-3S]-LYASE] LIGASE"/>
    <property type="match status" value="1"/>
</dbReference>
<evidence type="ECO:0000259" key="4">
    <source>
        <dbReference type="SMART" id="SM00764"/>
    </source>
</evidence>
<keyword evidence="2 3" id="KW-0067">ATP-binding</keyword>
<dbReference type="Gene3D" id="3.40.50.620">
    <property type="entry name" value="HUPs"/>
    <property type="match status" value="1"/>
</dbReference>
<dbReference type="InterPro" id="IPR014729">
    <property type="entry name" value="Rossmann-like_a/b/a_fold"/>
</dbReference>